<dbReference type="Proteomes" id="UP000049855">
    <property type="component" value="Unassembled WGS sequence"/>
</dbReference>
<proteinExistence type="predicted"/>
<sequence>MCCRKTPGCHGSREFCVWQLKDLFQEKRENPLHGYPLNPLCRWVQLTMPTANF</sequence>
<name>A0A0U1L4J1_9FIRM</name>
<evidence type="ECO:0000313" key="1">
    <source>
        <dbReference type="EMBL" id="CQR74425.1"/>
    </source>
</evidence>
<evidence type="ECO:0000313" key="2">
    <source>
        <dbReference type="Proteomes" id="UP000049855"/>
    </source>
</evidence>
<keyword evidence="2" id="KW-1185">Reference proteome</keyword>
<dbReference type="AlphaFoldDB" id="A0A0U1L4J1"/>
<reference evidence="2" key="1">
    <citation type="submission" date="2015-03" db="EMBL/GenBank/DDBJ databases">
        <authorList>
            <person name="Nijsse Bart"/>
        </authorList>
    </citation>
    <scope>NUCLEOTIDE SEQUENCE [LARGE SCALE GENOMIC DNA]</scope>
</reference>
<gene>
    <name evidence="1" type="ORF">SpAn4DRAFT_0887</name>
</gene>
<dbReference type="RefSeq" id="WP_156023735.1">
    <property type="nucleotide sequence ID" value="NZ_CTRP01000014.1"/>
</dbReference>
<organism evidence="1 2">
    <name type="scientific">Sporomusa ovata</name>
    <dbReference type="NCBI Taxonomy" id="2378"/>
    <lineage>
        <taxon>Bacteria</taxon>
        <taxon>Bacillati</taxon>
        <taxon>Bacillota</taxon>
        <taxon>Negativicutes</taxon>
        <taxon>Selenomonadales</taxon>
        <taxon>Sporomusaceae</taxon>
        <taxon>Sporomusa</taxon>
    </lineage>
</organism>
<accession>A0A0U1L4J1</accession>
<protein>
    <submittedName>
        <fullName evidence="1">Acetyl-CoA synthase corrinoid activation protein</fullName>
    </submittedName>
</protein>
<dbReference type="EMBL" id="CTRP01000014">
    <property type="protein sequence ID" value="CQR74425.1"/>
    <property type="molecule type" value="Genomic_DNA"/>
</dbReference>